<dbReference type="PANTHER" id="PTHR35901">
    <property type="entry name" value="RIBONUCLEASE VAPC3"/>
    <property type="match status" value="1"/>
</dbReference>
<dbReference type="RefSeq" id="WP_083072714.1">
    <property type="nucleotide sequence ID" value="NZ_AP022615.1"/>
</dbReference>
<dbReference type="OrthoDB" id="4377304at2"/>
<comment type="caution">
    <text evidence="8">The sequence shown here is derived from an EMBL/GenBank/DDBJ whole genome shotgun (WGS) entry which is preliminary data.</text>
</comment>
<gene>
    <name evidence="7" type="primary">vapC</name>
    <name evidence="8" type="ORF">BST25_04345</name>
</gene>
<dbReference type="GO" id="GO:0016787">
    <property type="term" value="F:hydrolase activity"/>
    <property type="evidence" value="ECO:0007669"/>
    <property type="project" value="UniProtKB-KW"/>
</dbReference>
<dbReference type="CDD" id="cd09873">
    <property type="entry name" value="PIN_Pae0151-like"/>
    <property type="match status" value="1"/>
</dbReference>
<keyword evidence="5 7" id="KW-0378">Hydrolase</keyword>
<dbReference type="Gene3D" id="3.40.50.1010">
    <property type="entry name" value="5'-nuclease"/>
    <property type="match status" value="1"/>
</dbReference>
<dbReference type="GO" id="GO:0090729">
    <property type="term" value="F:toxin activity"/>
    <property type="evidence" value="ECO:0007669"/>
    <property type="project" value="UniProtKB-KW"/>
</dbReference>
<dbReference type="SUPFAM" id="SSF88723">
    <property type="entry name" value="PIN domain-like"/>
    <property type="match status" value="1"/>
</dbReference>
<evidence type="ECO:0000256" key="4">
    <source>
        <dbReference type="ARBA" id="ARBA00022723"/>
    </source>
</evidence>
<evidence type="ECO:0000256" key="6">
    <source>
        <dbReference type="ARBA" id="ARBA00022842"/>
    </source>
</evidence>
<dbReference type="EC" id="3.1.-.-" evidence="7"/>
<dbReference type="InterPro" id="IPR029060">
    <property type="entry name" value="PIN-like_dom_sf"/>
</dbReference>
<dbReference type="Proteomes" id="UP000192566">
    <property type="component" value="Unassembled WGS sequence"/>
</dbReference>
<name>A0A1X0DTF0_MYCHE</name>
<dbReference type="HAMAP" id="MF_00265">
    <property type="entry name" value="VapC_Nob1"/>
    <property type="match status" value="1"/>
</dbReference>
<keyword evidence="6 7" id="KW-0460">Magnesium</keyword>
<keyword evidence="4 7" id="KW-0479">Metal-binding</keyword>
<evidence type="ECO:0000256" key="5">
    <source>
        <dbReference type="ARBA" id="ARBA00022801"/>
    </source>
</evidence>
<dbReference type="PANTHER" id="PTHR35901:SF1">
    <property type="entry name" value="EXONUCLEASE VAPC9"/>
    <property type="match status" value="1"/>
</dbReference>
<reference evidence="8 9" key="1">
    <citation type="submission" date="2017-02" db="EMBL/GenBank/DDBJ databases">
        <title>The new phylogeny of genus Mycobacterium.</title>
        <authorList>
            <person name="Tortoli E."/>
            <person name="Trovato A."/>
            <person name="Cirillo D.M."/>
        </authorList>
    </citation>
    <scope>NUCLEOTIDE SEQUENCE [LARGE SCALE GENOMIC DNA]</scope>
    <source>
        <strain evidence="8 9">DSM 44471</strain>
    </source>
</reference>
<dbReference type="EMBL" id="MVHR01000004">
    <property type="protein sequence ID" value="ORA75676.1"/>
    <property type="molecule type" value="Genomic_DNA"/>
</dbReference>
<feature type="binding site" evidence="7">
    <location>
        <position position="98"/>
    </location>
    <ligand>
        <name>Mg(2+)</name>
        <dbReference type="ChEBI" id="CHEBI:18420"/>
    </ligand>
</feature>
<evidence type="ECO:0000256" key="7">
    <source>
        <dbReference type="HAMAP-Rule" id="MF_00265"/>
    </source>
</evidence>
<dbReference type="Pfam" id="PF01850">
    <property type="entry name" value="PIN"/>
    <property type="match status" value="1"/>
</dbReference>
<evidence type="ECO:0000256" key="2">
    <source>
        <dbReference type="ARBA" id="ARBA00022649"/>
    </source>
</evidence>
<sequence>MSDYVIDASALVLALVGKTDAADALRARLPEMRRHAPHLIDAEVGNVLRRHEQAGHIGTREADTALRVAGLLIDDRYPHVGALARRAWSLRHNFSFYDALYVALASHLDVPLLTADTRLSRAPGLACRAELV</sequence>
<accession>A0A1X0DTF0</accession>
<feature type="binding site" evidence="7">
    <location>
        <position position="7"/>
    </location>
    <ligand>
        <name>Mg(2+)</name>
        <dbReference type="ChEBI" id="CHEBI:18420"/>
    </ligand>
</feature>
<keyword evidence="9" id="KW-1185">Reference proteome</keyword>
<dbReference type="InterPro" id="IPR044153">
    <property type="entry name" value="PIN_Pae0151-like"/>
</dbReference>
<keyword evidence="2 7" id="KW-1277">Toxin-antitoxin system</keyword>
<keyword evidence="3 7" id="KW-0540">Nuclease</keyword>
<proteinExistence type="inferred from homology"/>
<evidence type="ECO:0000256" key="1">
    <source>
        <dbReference type="ARBA" id="ARBA00001946"/>
    </source>
</evidence>
<dbReference type="GO" id="GO:0004540">
    <property type="term" value="F:RNA nuclease activity"/>
    <property type="evidence" value="ECO:0007669"/>
    <property type="project" value="InterPro"/>
</dbReference>
<dbReference type="InterPro" id="IPR022907">
    <property type="entry name" value="VapC_family"/>
</dbReference>
<dbReference type="STRING" id="53376.BST25_04345"/>
<protein>
    <recommendedName>
        <fullName evidence="7">Ribonuclease VapC</fullName>
        <shortName evidence="7">RNase VapC</shortName>
        <ecNumber evidence="7">3.1.-.-</ecNumber>
    </recommendedName>
    <alternativeName>
        <fullName evidence="7">Toxin VapC</fullName>
    </alternativeName>
</protein>
<comment type="cofactor">
    <cofactor evidence="1 7">
        <name>Mg(2+)</name>
        <dbReference type="ChEBI" id="CHEBI:18420"/>
    </cofactor>
</comment>
<dbReference type="AlphaFoldDB" id="A0A1X0DTF0"/>
<dbReference type="InterPro" id="IPR051619">
    <property type="entry name" value="TypeII_TA_RNase_PINc/VapC"/>
</dbReference>
<organism evidence="8 9">
    <name type="scientific">Mycobacterium heidelbergense</name>
    <dbReference type="NCBI Taxonomy" id="53376"/>
    <lineage>
        <taxon>Bacteria</taxon>
        <taxon>Bacillati</taxon>
        <taxon>Actinomycetota</taxon>
        <taxon>Actinomycetes</taxon>
        <taxon>Mycobacteriales</taxon>
        <taxon>Mycobacteriaceae</taxon>
        <taxon>Mycobacterium</taxon>
        <taxon>Mycobacterium simiae complex</taxon>
    </lineage>
</organism>
<dbReference type="InterPro" id="IPR002716">
    <property type="entry name" value="PIN_dom"/>
</dbReference>
<dbReference type="GO" id="GO:0000287">
    <property type="term" value="F:magnesium ion binding"/>
    <property type="evidence" value="ECO:0007669"/>
    <property type="project" value="UniProtKB-UniRule"/>
</dbReference>
<evidence type="ECO:0000313" key="9">
    <source>
        <dbReference type="Proteomes" id="UP000192566"/>
    </source>
</evidence>
<comment type="similarity">
    <text evidence="7">Belongs to the PINc/VapC protein family.</text>
</comment>
<comment type="function">
    <text evidence="7">Toxic component of a toxin-antitoxin (TA) system. An RNase.</text>
</comment>
<evidence type="ECO:0000313" key="8">
    <source>
        <dbReference type="EMBL" id="ORA75676.1"/>
    </source>
</evidence>
<evidence type="ECO:0000256" key="3">
    <source>
        <dbReference type="ARBA" id="ARBA00022722"/>
    </source>
</evidence>
<keyword evidence="7" id="KW-0800">Toxin</keyword>